<evidence type="ECO:0000259" key="6">
    <source>
        <dbReference type="Pfam" id="PF04116"/>
    </source>
</evidence>
<evidence type="ECO:0000256" key="4">
    <source>
        <dbReference type="ARBA" id="ARBA00023136"/>
    </source>
</evidence>
<proteinExistence type="predicted"/>
<evidence type="ECO:0000256" key="5">
    <source>
        <dbReference type="SAM" id="Phobius"/>
    </source>
</evidence>
<dbReference type="GO" id="GO:0016491">
    <property type="term" value="F:oxidoreductase activity"/>
    <property type="evidence" value="ECO:0007669"/>
    <property type="project" value="InterPro"/>
</dbReference>
<evidence type="ECO:0000256" key="2">
    <source>
        <dbReference type="ARBA" id="ARBA00022692"/>
    </source>
</evidence>
<keyword evidence="3 5" id="KW-1133">Transmembrane helix</keyword>
<dbReference type="InterPro" id="IPR006694">
    <property type="entry name" value="Fatty_acid_hydroxylase"/>
</dbReference>
<dbReference type="KEGG" id="vg:35382569"/>
<feature type="transmembrane region" description="Helical" evidence="5">
    <location>
        <begin position="150"/>
        <end position="173"/>
    </location>
</feature>
<dbReference type="Proteomes" id="UP000236316">
    <property type="component" value="Segment"/>
</dbReference>
<sequence>MNLISLSVIVFIVSPLLYTTICIIFSLLTGEYNKVNRNIMFKQLKHSITSMLKFAPINLIIQLLISNGHIVNLYTNITDYGYLYLLYQVPLYIILSDTIMYWTHRILHIKSLYFLHNGHHVYHPITSFAAGAVDVTDTLFHGLPSTIIPFYILPFYEPLFTFILLFIQIWSIYIHSPLAYSINIPFMSNNNIHYYHHQTSRHNYGIYTTIWDKLCGTYYNDN</sequence>
<feature type="domain" description="Fatty acid hydroxylase" evidence="6">
    <location>
        <begin position="90"/>
        <end position="217"/>
    </location>
</feature>
<keyword evidence="2 5" id="KW-0812">Transmembrane</keyword>
<dbReference type="PANTHER" id="PTHR11863">
    <property type="entry name" value="STEROL DESATURASE"/>
    <property type="match status" value="1"/>
</dbReference>
<protein>
    <submittedName>
        <fullName evidence="7">Fatty acid hydroxylase (C-5 sterol desaturase putative)</fullName>
    </submittedName>
</protein>
<dbReference type="GO" id="GO:0016020">
    <property type="term" value="C:membrane"/>
    <property type="evidence" value="ECO:0007669"/>
    <property type="project" value="UniProtKB-SubCell"/>
</dbReference>
<name>A0A2I2L561_9VIRU</name>
<evidence type="ECO:0000313" key="8">
    <source>
        <dbReference type="Proteomes" id="UP000236316"/>
    </source>
</evidence>
<feature type="transmembrane region" description="Helical" evidence="5">
    <location>
        <begin position="51"/>
        <end position="70"/>
    </location>
</feature>
<dbReference type="EMBL" id="LT906555">
    <property type="protein sequence ID" value="SNW62651.1"/>
    <property type="molecule type" value="Genomic_DNA"/>
</dbReference>
<evidence type="ECO:0000313" key="7">
    <source>
        <dbReference type="EMBL" id="SNW62651.1"/>
    </source>
</evidence>
<reference evidence="7" key="1">
    <citation type="submission" date="2017-08" db="EMBL/GenBank/DDBJ databases">
        <authorList>
            <consortium name="Urmite Genomes"/>
        </authorList>
    </citation>
    <scope>NUCLEOTIDE SEQUENCE [LARGE SCALE GENOMIC DNA]</scope>
    <source>
        <strain evidence="7">IHUMI-LCC2</strain>
    </source>
</reference>
<dbReference type="GO" id="GO:0005506">
    <property type="term" value="F:iron ion binding"/>
    <property type="evidence" value="ECO:0007669"/>
    <property type="project" value="InterPro"/>
</dbReference>
<dbReference type="InterPro" id="IPR050307">
    <property type="entry name" value="Sterol_Desaturase_Related"/>
</dbReference>
<evidence type="ECO:0000256" key="1">
    <source>
        <dbReference type="ARBA" id="ARBA00004370"/>
    </source>
</evidence>
<dbReference type="GO" id="GO:0008610">
    <property type="term" value="P:lipid biosynthetic process"/>
    <property type="evidence" value="ECO:0007669"/>
    <property type="project" value="InterPro"/>
</dbReference>
<keyword evidence="8" id="KW-1185">Reference proteome</keyword>
<keyword evidence="4 5" id="KW-0472">Membrane</keyword>
<organism evidence="7">
    <name type="scientific">Orpheovirus IHUMI-LCC2</name>
    <dbReference type="NCBI Taxonomy" id="2023057"/>
    <lineage>
        <taxon>Viruses</taxon>
        <taxon>Varidnaviria</taxon>
        <taxon>Bamfordvirae</taxon>
        <taxon>Nucleocytoviricota</taxon>
        <taxon>Megaviricetes</taxon>
        <taxon>Pimascovirales</taxon>
        <taxon>Ocovirineae</taxon>
        <taxon>Orpheoviridae</taxon>
        <taxon>Alphaorpheovirus</taxon>
        <taxon>Alphaorpheovirus massiliense</taxon>
    </lineage>
</organism>
<dbReference type="Pfam" id="PF04116">
    <property type="entry name" value="FA_hydroxylase"/>
    <property type="match status" value="1"/>
</dbReference>
<comment type="subcellular location">
    <subcellularLocation>
        <location evidence="1">Membrane</location>
    </subcellularLocation>
</comment>
<accession>A0A2I2L561</accession>
<dbReference type="GeneID" id="35382569"/>
<evidence type="ECO:0000256" key="3">
    <source>
        <dbReference type="ARBA" id="ARBA00022989"/>
    </source>
</evidence>
<feature type="transmembrane region" description="Helical" evidence="5">
    <location>
        <begin position="82"/>
        <end position="102"/>
    </location>
</feature>
<feature type="transmembrane region" description="Helical" evidence="5">
    <location>
        <begin position="6"/>
        <end position="30"/>
    </location>
</feature>
<dbReference type="RefSeq" id="YP_009448953.1">
    <property type="nucleotide sequence ID" value="NC_036594.1"/>
</dbReference>
<gene>
    <name evidence="7" type="ORF">ORPV_747</name>
</gene>